<name>A0A1J5STQ5_9ZZZZ</name>
<sequence length="231" mass="25567">MKNLFVLLLFVFSVSFANAQLSKAEWMVEAGYSSAHFASIKHSGNYPAAFGDRSQNINSFNAGLRINIPLKKALYLQSGLSIAGKGGISQIEGIPWFYEKDTITSFYFEIPLNIIFKKKISKSSNCFIGTGMYGAMGIVGKNRYAGWSGDFIGFPFSGSSNLQFGKSSNSMFGFYNTLKQFDYGANFLCGIEIKKISFKINYSLGLTDVANDNNYKGRNAVLSFNIGYRIK</sequence>
<comment type="caution">
    <text evidence="1">The sequence shown here is derived from an EMBL/GenBank/DDBJ whole genome shotgun (WGS) entry which is preliminary data.</text>
</comment>
<protein>
    <submittedName>
        <fullName evidence="1">Uncharacterized protein</fullName>
    </submittedName>
</protein>
<dbReference type="EMBL" id="MLJW01000053">
    <property type="protein sequence ID" value="OIR04996.1"/>
    <property type="molecule type" value="Genomic_DNA"/>
</dbReference>
<gene>
    <name evidence="1" type="ORF">GALL_128120</name>
</gene>
<dbReference type="AlphaFoldDB" id="A0A1J5STQ5"/>
<organism evidence="1">
    <name type="scientific">mine drainage metagenome</name>
    <dbReference type="NCBI Taxonomy" id="410659"/>
    <lineage>
        <taxon>unclassified sequences</taxon>
        <taxon>metagenomes</taxon>
        <taxon>ecological metagenomes</taxon>
    </lineage>
</organism>
<accession>A0A1J5STQ5</accession>
<proteinExistence type="predicted"/>
<evidence type="ECO:0000313" key="1">
    <source>
        <dbReference type="EMBL" id="OIR04996.1"/>
    </source>
</evidence>
<reference evidence="1" key="1">
    <citation type="submission" date="2016-10" db="EMBL/GenBank/DDBJ databases">
        <title>Sequence of Gallionella enrichment culture.</title>
        <authorList>
            <person name="Poehlein A."/>
            <person name="Muehling M."/>
            <person name="Daniel R."/>
        </authorList>
    </citation>
    <scope>NUCLEOTIDE SEQUENCE</scope>
</reference>